<evidence type="ECO:0000313" key="2">
    <source>
        <dbReference type="Proteomes" id="UP001147653"/>
    </source>
</evidence>
<protein>
    <submittedName>
        <fullName evidence="1">Uncharacterized protein</fullName>
    </submittedName>
</protein>
<keyword evidence="2" id="KW-1185">Reference proteome</keyword>
<accession>A0A9X3S6T8</accession>
<sequence length="217" mass="23856">MSSDPPRSGTDGWDRIGEFMSRMNETGAVMAQRNLDAWTEISADLRDPKFTADAWARSNAKLFGTLLDNAQEMATLLGTSPGNQPAANVIPTVFLLFVIEIPDDDGADDASKRKLVRDPFPDVPPIDAPRWISRCPPRASLWLAGGTGDDDAVAVRKSITIARDKKNLRRYNVTYKSRKATKQLPLGSYSGVSYLELGTTYVPLADVRVVVRRADTD</sequence>
<comment type="caution">
    <text evidence="1">The sequence shown here is derived from an EMBL/GenBank/DDBJ whole genome shotgun (WGS) entry which is preliminary data.</text>
</comment>
<dbReference type="Proteomes" id="UP001147653">
    <property type="component" value="Unassembled WGS sequence"/>
</dbReference>
<organism evidence="1 2">
    <name type="scientific">Solirubrobacter phytolaccae</name>
    <dbReference type="NCBI Taxonomy" id="1404360"/>
    <lineage>
        <taxon>Bacteria</taxon>
        <taxon>Bacillati</taxon>
        <taxon>Actinomycetota</taxon>
        <taxon>Thermoleophilia</taxon>
        <taxon>Solirubrobacterales</taxon>
        <taxon>Solirubrobacteraceae</taxon>
        <taxon>Solirubrobacter</taxon>
    </lineage>
</organism>
<dbReference type="EMBL" id="JAPDDP010000005">
    <property type="protein sequence ID" value="MDA0179508.1"/>
    <property type="molecule type" value="Genomic_DNA"/>
</dbReference>
<reference evidence="1" key="1">
    <citation type="submission" date="2022-10" db="EMBL/GenBank/DDBJ databases">
        <title>The WGS of Solirubrobacter phytolaccae KCTC 29190.</title>
        <authorList>
            <person name="Jiang Z."/>
        </authorList>
    </citation>
    <scope>NUCLEOTIDE SEQUENCE</scope>
    <source>
        <strain evidence="1">KCTC 29190</strain>
    </source>
</reference>
<dbReference type="AlphaFoldDB" id="A0A9X3S6T8"/>
<proteinExistence type="predicted"/>
<evidence type="ECO:0000313" key="1">
    <source>
        <dbReference type="EMBL" id="MDA0179508.1"/>
    </source>
</evidence>
<gene>
    <name evidence="1" type="ORF">OJ997_04305</name>
</gene>
<dbReference type="RefSeq" id="WP_270023793.1">
    <property type="nucleotide sequence ID" value="NZ_JAPDDP010000005.1"/>
</dbReference>
<name>A0A9X3S6T8_9ACTN</name>